<gene>
    <name evidence="1" type="ORF">DEBURN_LOCUS8817</name>
</gene>
<accession>A0A9N9C3Z8</accession>
<comment type="caution">
    <text evidence="1">The sequence shown here is derived from an EMBL/GenBank/DDBJ whole genome shotgun (WGS) entry which is preliminary data.</text>
</comment>
<protein>
    <submittedName>
        <fullName evidence="1">7020_t:CDS:1</fullName>
    </submittedName>
</protein>
<proteinExistence type="predicted"/>
<keyword evidence="2" id="KW-1185">Reference proteome</keyword>
<dbReference type="AlphaFoldDB" id="A0A9N9C3Z8"/>
<evidence type="ECO:0000313" key="2">
    <source>
        <dbReference type="Proteomes" id="UP000789706"/>
    </source>
</evidence>
<name>A0A9N9C3Z8_9GLOM</name>
<dbReference type="Proteomes" id="UP000789706">
    <property type="component" value="Unassembled WGS sequence"/>
</dbReference>
<organism evidence="1 2">
    <name type="scientific">Diversispora eburnea</name>
    <dbReference type="NCBI Taxonomy" id="1213867"/>
    <lineage>
        <taxon>Eukaryota</taxon>
        <taxon>Fungi</taxon>
        <taxon>Fungi incertae sedis</taxon>
        <taxon>Mucoromycota</taxon>
        <taxon>Glomeromycotina</taxon>
        <taxon>Glomeromycetes</taxon>
        <taxon>Diversisporales</taxon>
        <taxon>Diversisporaceae</taxon>
        <taxon>Diversispora</taxon>
    </lineage>
</organism>
<reference evidence="1" key="1">
    <citation type="submission" date="2021-06" db="EMBL/GenBank/DDBJ databases">
        <authorList>
            <person name="Kallberg Y."/>
            <person name="Tangrot J."/>
            <person name="Rosling A."/>
        </authorList>
    </citation>
    <scope>NUCLEOTIDE SEQUENCE</scope>
    <source>
        <strain evidence="1">AZ414A</strain>
    </source>
</reference>
<dbReference type="EMBL" id="CAJVPK010001420">
    <property type="protein sequence ID" value="CAG8586159.1"/>
    <property type="molecule type" value="Genomic_DNA"/>
</dbReference>
<evidence type="ECO:0000313" key="1">
    <source>
        <dbReference type="EMBL" id="CAG8586159.1"/>
    </source>
</evidence>
<dbReference type="OrthoDB" id="2331621at2759"/>
<sequence>MPIELTILKFFVIITSSAKSTNNIVDQSARTLVYNEIRLLLPSISDVNLRKRTFKAKKVYTLFEGIGVDMIRQITYSANAISSLTDIQIQNIINRFRKKSTNINDTINCQEVIGVPKKNAYVTEPSSSNDISNTEVSIPDKLKKLPEAKKIIPETSVSALPSAQSVISSETNTKNDHSHIIKLRNQCEPE</sequence>